<evidence type="ECO:0000313" key="3">
    <source>
        <dbReference type="Proteomes" id="UP000235786"/>
    </source>
</evidence>
<evidence type="ECO:0000313" key="2">
    <source>
        <dbReference type="EMBL" id="PMD31852.1"/>
    </source>
</evidence>
<dbReference type="AlphaFoldDB" id="A0A2J6R011"/>
<dbReference type="EMBL" id="KZ613961">
    <property type="protein sequence ID" value="PMD31852.1"/>
    <property type="molecule type" value="Genomic_DNA"/>
</dbReference>
<feature type="compositionally biased region" description="Pro residues" evidence="1">
    <location>
        <begin position="73"/>
        <end position="85"/>
    </location>
</feature>
<keyword evidence="3" id="KW-1185">Reference proteome</keyword>
<organism evidence="2 3">
    <name type="scientific">Hyaloscypha variabilis (strain UAMH 11265 / GT02V1 / F)</name>
    <name type="common">Meliniomyces variabilis</name>
    <dbReference type="NCBI Taxonomy" id="1149755"/>
    <lineage>
        <taxon>Eukaryota</taxon>
        <taxon>Fungi</taxon>
        <taxon>Dikarya</taxon>
        <taxon>Ascomycota</taxon>
        <taxon>Pezizomycotina</taxon>
        <taxon>Leotiomycetes</taxon>
        <taxon>Helotiales</taxon>
        <taxon>Hyaloscyphaceae</taxon>
        <taxon>Hyaloscypha</taxon>
        <taxon>Hyaloscypha variabilis</taxon>
    </lineage>
</organism>
<dbReference type="Proteomes" id="UP000235786">
    <property type="component" value="Unassembled WGS sequence"/>
</dbReference>
<feature type="region of interest" description="Disordered" evidence="1">
    <location>
        <begin position="64"/>
        <end position="89"/>
    </location>
</feature>
<sequence>MELLPQPSQEMLGRLSRFVQALPLSALREQAGYSNHSRGGGSSRRETQLLERIPAKLLSAAIKPQEYTTVNTTPPPSPKIPPSPSPNYANTSSRITRAYLAWLLSVLGAAVSPSIPNSSMTSRISRGFGSMSLGHLAWVTTTGLGDDNWPG</sequence>
<name>A0A2J6R011_HYAVF</name>
<gene>
    <name evidence="2" type="ORF">L207DRAFT_536808</name>
</gene>
<protein>
    <submittedName>
        <fullName evidence="2">Uncharacterized protein</fullName>
    </submittedName>
</protein>
<proteinExistence type="predicted"/>
<reference evidence="2 3" key="1">
    <citation type="submission" date="2016-04" db="EMBL/GenBank/DDBJ databases">
        <title>A degradative enzymes factory behind the ericoid mycorrhizal symbiosis.</title>
        <authorList>
            <consortium name="DOE Joint Genome Institute"/>
            <person name="Martino E."/>
            <person name="Morin E."/>
            <person name="Grelet G."/>
            <person name="Kuo A."/>
            <person name="Kohler A."/>
            <person name="Daghino S."/>
            <person name="Barry K."/>
            <person name="Choi C."/>
            <person name="Cichocki N."/>
            <person name="Clum A."/>
            <person name="Copeland A."/>
            <person name="Hainaut M."/>
            <person name="Haridas S."/>
            <person name="Labutti K."/>
            <person name="Lindquist E."/>
            <person name="Lipzen A."/>
            <person name="Khouja H.-R."/>
            <person name="Murat C."/>
            <person name="Ohm R."/>
            <person name="Olson A."/>
            <person name="Spatafora J."/>
            <person name="Veneault-Fourrey C."/>
            <person name="Henrissat B."/>
            <person name="Grigoriev I."/>
            <person name="Martin F."/>
            <person name="Perotto S."/>
        </authorList>
    </citation>
    <scope>NUCLEOTIDE SEQUENCE [LARGE SCALE GENOMIC DNA]</scope>
    <source>
        <strain evidence="2 3">F</strain>
    </source>
</reference>
<accession>A0A2J6R011</accession>
<evidence type="ECO:0000256" key="1">
    <source>
        <dbReference type="SAM" id="MobiDB-lite"/>
    </source>
</evidence>